<dbReference type="Proteomes" id="UP000315636">
    <property type="component" value="Unassembled WGS sequence"/>
</dbReference>
<proteinExistence type="predicted"/>
<dbReference type="AlphaFoldDB" id="A0A521AJ88"/>
<organism evidence="1 2">
    <name type="scientific">Melghirimyces algeriensis</name>
    <dbReference type="NCBI Taxonomy" id="910412"/>
    <lineage>
        <taxon>Bacteria</taxon>
        <taxon>Bacillati</taxon>
        <taxon>Bacillota</taxon>
        <taxon>Bacilli</taxon>
        <taxon>Bacillales</taxon>
        <taxon>Thermoactinomycetaceae</taxon>
        <taxon>Melghirimyces</taxon>
    </lineage>
</organism>
<evidence type="ECO:0000313" key="2">
    <source>
        <dbReference type="Proteomes" id="UP000315636"/>
    </source>
</evidence>
<accession>A0A521AJ88</accession>
<sequence length="72" mass="8512">MFDESNGLEPFFVHRFDCRIGLYLSVLGNVSRNPYKNPRNKGISFLRGLFSLQFQGLHHRLHWNFGVRLTFL</sequence>
<protein>
    <submittedName>
        <fullName evidence="1">Uncharacterized protein</fullName>
    </submittedName>
</protein>
<evidence type="ECO:0000313" key="1">
    <source>
        <dbReference type="EMBL" id="SMO34821.1"/>
    </source>
</evidence>
<name>A0A521AJ88_9BACL</name>
<reference evidence="1 2" key="1">
    <citation type="submission" date="2017-05" db="EMBL/GenBank/DDBJ databases">
        <authorList>
            <person name="Varghese N."/>
            <person name="Submissions S."/>
        </authorList>
    </citation>
    <scope>NUCLEOTIDE SEQUENCE [LARGE SCALE GENOMIC DNA]</scope>
    <source>
        <strain evidence="1 2">DSM 45474</strain>
    </source>
</reference>
<gene>
    <name evidence="1" type="ORF">SAMN06264849_101173</name>
</gene>
<dbReference type="EMBL" id="FXTI01000001">
    <property type="protein sequence ID" value="SMO34821.1"/>
    <property type="molecule type" value="Genomic_DNA"/>
</dbReference>
<keyword evidence="2" id="KW-1185">Reference proteome</keyword>